<dbReference type="AlphaFoldDB" id="A0A4S5BJY2"/>
<dbReference type="Pfam" id="PF00126">
    <property type="entry name" value="HTH_1"/>
    <property type="match status" value="1"/>
</dbReference>
<reference evidence="6 7" key="1">
    <citation type="submission" date="2019-04" db="EMBL/GenBank/DDBJ databases">
        <title>Lampropedia sp YIM MLB12 draf genome.</title>
        <authorList>
            <person name="Wang Y.-X."/>
        </authorList>
    </citation>
    <scope>NUCLEOTIDE SEQUENCE [LARGE SCALE GENOMIC DNA]</scope>
    <source>
        <strain evidence="6 7">YIM MLB12</strain>
    </source>
</reference>
<dbReference type="EMBL" id="SSWX01000027">
    <property type="protein sequence ID" value="THJ31155.1"/>
    <property type="molecule type" value="Genomic_DNA"/>
</dbReference>
<evidence type="ECO:0000256" key="3">
    <source>
        <dbReference type="ARBA" id="ARBA00023125"/>
    </source>
</evidence>
<dbReference type="PANTHER" id="PTHR30537">
    <property type="entry name" value="HTH-TYPE TRANSCRIPTIONAL REGULATOR"/>
    <property type="match status" value="1"/>
</dbReference>
<keyword evidence="4" id="KW-0804">Transcription</keyword>
<dbReference type="PANTHER" id="PTHR30537:SF5">
    <property type="entry name" value="HTH-TYPE TRANSCRIPTIONAL ACTIVATOR TTDR-RELATED"/>
    <property type="match status" value="1"/>
</dbReference>
<evidence type="ECO:0000313" key="6">
    <source>
        <dbReference type="EMBL" id="THJ31155.1"/>
    </source>
</evidence>
<dbReference type="Proteomes" id="UP000306236">
    <property type="component" value="Unassembled WGS sequence"/>
</dbReference>
<proteinExistence type="inferred from homology"/>
<gene>
    <name evidence="6" type="ORF">E8K88_16060</name>
</gene>
<keyword evidence="3" id="KW-0238">DNA-binding</keyword>
<dbReference type="InterPro" id="IPR036388">
    <property type="entry name" value="WH-like_DNA-bd_sf"/>
</dbReference>
<dbReference type="RefSeq" id="WP_136407694.1">
    <property type="nucleotide sequence ID" value="NZ_SSWX01000027.1"/>
</dbReference>
<dbReference type="SUPFAM" id="SSF46785">
    <property type="entry name" value="Winged helix' DNA-binding domain"/>
    <property type="match status" value="1"/>
</dbReference>
<dbReference type="GO" id="GO:0043565">
    <property type="term" value="F:sequence-specific DNA binding"/>
    <property type="evidence" value="ECO:0007669"/>
    <property type="project" value="TreeGrafter"/>
</dbReference>
<organism evidence="6 7">
    <name type="scientific">Lampropedia aestuarii</name>
    <dbReference type="NCBI Taxonomy" id="2562762"/>
    <lineage>
        <taxon>Bacteria</taxon>
        <taxon>Pseudomonadati</taxon>
        <taxon>Pseudomonadota</taxon>
        <taxon>Betaproteobacteria</taxon>
        <taxon>Burkholderiales</taxon>
        <taxon>Comamonadaceae</taxon>
        <taxon>Lampropedia</taxon>
    </lineage>
</organism>
<keyword evidence="2" id="KW-0805">Transcription regulation</keyword>
<dbReference type="GO" id="GO:0003700">
    <property type="term" value="F:DNA-binding transcription factor activity"/>
    <property type="evidence" value="ECO:0007669"/>
    <property type="project" value="InterPro"/>
</dbReference>
<dbReference type="CDD" id="cd08422">
    <property type="entry name" value="PBP2_CrgA_like"/>
    <property type="match status" value="1"/>
</dbReference>
<dbReference type="SUPFAM" id="SSF53850">
    <property type="entry name" value="Periplasmic binding protein-like II"/>
    <property type="match status" value="1"/>
</dbReference>
<dbReference type="Gene3D" id="3.40.190.290">
    <property type="match status" value="1"/>
</dbReference>
<dbReference type="FunFam" id="1.10.10.10:FF:000001">
    <property type="entry name" value="LysR family transcriptional regulator"/>
    <property type="match status" value="1"/>
</dbReference>
<dbReference type="OrthoDB" id="8928056at2"/>
<sequence>MTEPAPNAPSSLQIGDNLSDMHMLMVLGETQSFTQAAQRLGLSKATVSQRITALERAVGIGLVQRSTRSVALTAAGQQLVDDTRGSFAHIEHSLAAVRDLATTPRGLVRLSAPVALGRQHLMPALASFAHQFPEIRIELDLNDRLVNLVQEGFDLAIRHSQAAPDNSVAWPLCSSQSILVASNAYLQQRGMPSCPEDLAQHDCLVYLRGRNHGLSWTLVREQSQQPSEHRHVAIQTAAFKANNSELLREAALAGLGIALLPDFSAQLQAHEPRRLVRVLPQWQSQGFFGNQIFAIRPWAPQVPRAVRCLVNHLQEAFKAGFTPFGNQ</sequence>
<dbReference type="InterPro" id="IPR000847">
    <property type="entry name" value="LysR_HTH_N"/>
</dbReference>
<dbReference type="InterPro" id="IPR005119">
    <property type="entry name" value="LysR_subst-bd"/>
</dbReference>
<dbReference type="InterPro" id="IPR058163">
    <property type="entry name" value="LysR-type_TF_proteobact-type"/>
</dbReference>
<name>A0A4S5BJY2_9BURK</name>
<dbReference type="InterPro" id="IPR036390">
    <property type="entry name" value="WH_DNA-bd_sf"/>
</dbReference>
<comment type="caution">
    <text evidence="6">The sequence shown here is derived from an EMBL/GenBank/DDBJ whole genome shotgun (WGS) entry which is preliminary data.</text>
</comment>
<keyword evidence="7" id="KW-1185">Reference proteome</keyword>
<feature type="domain" description="HTH lysR-type" evidence="5">
    <location>
        <begin position="16"/>
        <end position="73"/>
    </location>
</feature>
<evidence type="ECO:0000256" key="4">
    <source>
        <dbReference type="ARBA" id="ARBA00023163"/>
    </source>
</evidence>
<dbReference type="Pfam" id="PF03466">
    <property type="entry name" value="LysR_substrate"/>
    <property type="match status" value="1"/>
</dbReference>
<accession>A0A4S5BJY2</accession>
<evidence type="ECO:0000256" key="2">
    <source>
        <dbReference type="ARBA" id="ARBA00023015"/>
    </source>
</evidence>
<evidence type="ECO:0000256" key="1">
    <source>
        <dbReference type="ARBA" id="ARBA00009437"/>
    </source>
</evidence>
<dbReference type="Gene3D" id="1.10.10.10">
    <property type="entry name" value="Winged helix-like DNA-binding domain superfamily/Winged helix DNA-binding domain"/>
    <property type="match status" value="1"/>
</dbReference>
<dbReference type="PROSITE" id="PS50931">
    <property type="entry name" value="HTH_LYSR"/>
    <property type="match status" value="1"/>
</dbReference>
<dbReference type="GO" id="GO:0006351">
    <property type="term" value="P:DNA-templated transcription"/>
    <property type="evidence" value="ECO:0007669"/>
    <property type="project" value="TreeGrafter"/>
</dbReference>
<protein>
    <submittedName>
        <fullName evidence="6">LysR family transcriptional regulator</fullName>
    </submittedName>
</protein>
<evidence type="ECO:0000313" key="7">
    <source>
        <dbReference type="Proteomes" id="UP000306236"/>
    </source>
</evidence>
<comment type="similarity">
    <text evidence="1">Belongs to the LysR transcriptional regulatory family.</text>
</comment>
<evidence type="ECO:0000259" key="5">
    <source>
        <dbReference type="PROSITE" id="PS50931"/>
    </source>
</evidence>